<evidence type="ECO:0000313" key="3">
    <source>
        <dbReference type="Proteomes" id="UP000799764"/>
    </source>
</evidence>
<evidence type="ECO:0000256" key="1">
    <source>
        <dbReference type="SAM" id="MobiDB-lite"/>
    </source>
</evidence>
<dbReference type="AlphaFoldDB" id="A0A9P4PUM3"/>
<feature type="compositionally biased region" description="Polar residues" evidence="1">
    <location>
        <begin position="62"/>
        <end position="81"/>
    </location>
</feature>
<comment type="caution">
    <text evidence="2">The sequence shown here is derived from an EMBL/GenBank/DDBJ whole genome shotgun (WGS) entry which is preliminary data.</text>
</comment>
<sequence length="140" mass="15602">MVRTAMLPCTRPAHPFARTFLVPPLDTHSAHKLHAPCPTPHASSNPVSSRRAGVLDPDKQRLNSPPLTCSHASRSEANGQRSRLVRPPVCTLRRRHCKAEARPMGSAVSGMPTSEPAVQSTRPRMRQAMWTLFPFRVRRK</sequence>
<accession>A0A9P4PUM3</accession>
<dbReference type="Proteomes" id="UP000799764">
    <property type="component" value="Unassembled WGS sequence"/>
</dbReference>
<keyword evidence="3" id="KW-1185">Reference proteome</keyword>
<reference evidence="2" key="1">
    <citation type="journal article" date="2020" name="Stud. Mycol.">
        <title>101 Dothideomycetes genomes: a test case for predicting lifestyles and emergence of pathogens.</title>
        <authorList>
            <person name="Haridas S."/>
            <person name="Albert R."/>
            <person name="Binder M."/>
            <person name="Bloem J."/>
            <person name="Labutti K."/>
            <person name="Salamov A."/>
            <person name="Andreopoulos B."/>
            <person name="Baker S."/>
            <person name="Barry K."/>
            <person name="Bills G."/>
            <person name="Bluhm B."/>
            <person name="Cannon C."/>
            <person name="Castanera R."/>
            <person name="Culley D."/>
            <person name="Daum C."/>
            <person name="Ezra D."/>
            <person name="Gonzalez J."/>
            <person name="Henrissat B."/>
            <person name="Kuo A."/>
            <person name="Liang C."/>
            <person name="Lipzen A."/>
            <person name="Lutzoni F."/>
            <person name="Magnuson J."/>
            <person name="Mondo S."/>
            <person name="Nolan M."/>
            <person name="Ohm R."/>
            <person name="Pangilinan J."/>
            <person name="Park H.-J."/>
            <person name="Ramirez L."/>
            <person name="Alfaro M."/>
            <person name="Sun H."/>
            <person name="Tritt A."/>
            <person name="Yoshinaga Y."/>
            <person name="Zwiers L.-H."/>
            <person name="Turgeon B."/>
            <person name="Goodwin S."/>
            <person name="Spatafora J."/>
            <person name="Crous P."/>
            <person name="Grigoriev I."/>
        </authorList>
    </citation>
    <scope>NUCLEOTIDE SEQUENCE</scope>
    <source>
        <strain evidence="2">CBS 690.94</strain>
    </source>
</reference>
<gene>
    <name evidence="2" type="ORF">P171DRAFT_145456</name>
</gene>
<feature type="region of interest" description="Disordered" evidence="1">
    <location>
        <begin position="29"/>
        <end position="122"/>
    </location>
</feature>
<name>A0A9P4PUM3_9PLEO</name>
<protein>
    <submittedName>
        <fullName evidence="2">Uncharacterized protein</fullName>
    </submittedName>
</protein>
<evidence type="ECO:0000313" key="2">
    <source>
        <dbReference type="EMBL" id="KAF2450736.1"/>
    </source>
</evidence>
<proteinExistence type="predicted"/>
<dbReference type="EMBL" id="MU001493">
    <property type="protein sequence ID" value="KAF2450736.1"/>
    <property type="molecule type" value="Genomic_DNA"/>
</dbReference>
<organism evidence="2 3">
    <name type="scientific">Karstenula rhodostoma CBS 690.94</name>
    <dbReference type="NCBI Taxonomy" id="1392251"/>
    <lineage>
        <taxon>Eukaryota</taxon>
        <taxon>Fungi</taxon>
        <taxon>Dikarya</taxon>
        <taxon>Ascomycota</taxon>
        <taxon>Pezizomycotina</taxon>
        <taxon>Dothideomycetes</taxon>
        <taxon>Pleosporomycetidae</taxon>
        <taxon>Pleosporales</taxon>
        <taxon>Massarineae</taxon>
        <taxon>Didymosphaeriaceae</taxon>
        <taxon>Karstenula</taxon>
    </lineage>
</organism>